<keyword evidence="6" id="KW-0496">Mitochondrion</keyword>
<comment type="caution">
    <text evidence="8">The sequence shown here is derived from an EMBL/GenBank/DDBJ whole genome shotgun (WGS) entry which is preliminary data.</text>
</comment>
<evidence type="ECO:0000313" key="9">
    <source>
        <dbReference type="Proteomes" id="UP001586593"/>
    </source>
</evidence>
<dbReference type="PANTHER" id="PTHR28071">
    <property type="entry name" value="REDOX PROTEIN FMP46, MITOCHONDRIAL-RELATED"/>
    <property type="match status" value="1"/>
</dbReference>
<dbReference type="PANTHER" id="PTHR28071:SF1">
    <property type="entry name" value="REDOX PROTEIN FMP46, MITOCHONDRIAL-RELATED"/>
    <property type="match status" value="1"/>
</dbReference>
<gene>
    <name evidence="8" type="ORF">VTK73DRAFT_2720</name>
</gene>
<keyword evidence="5" id="KW-0560">Oxidoreductase</keyword>
<dbReference type="InterPro" id="IPR012882">
    <property type="entry name" value="Fmp46"/>
</dbReference>
<evidence type="ECO:0000313" key="8">
    <source>
        <dbReference type="EMBL" id="KAL1870271.1"/>
    </source>
</evidence>
<evidence type="ECO:0000256" key="5">
    <source>
        <dbReference type="ARBA" id="ARBA00023002"/>
    </source>
</evidence>
<dbReference type="Gene3D" id="3.40.30.10">
    <property type="entry name" value="Glutaredoxin"/>
    <property type="match status" value="1"/>
</dbReference>
<keyword evidence="4" id="KW-0809">Transit peptide</keyword>
<evidence type="ECO:0000256" key="3">
    <source>
        <dbReference type="ARBA" id="ARBA00009734"/>
    </source>
</evidence>
<comment type="subcellular location">
    <subcellularLocation>
        <location evidence="2">Mitochondrion</location>
    </subcellularLocation>
</comment>
<dbReference type="Pfam" id="PF07955">
    <property type="entry name" value="DUF1687"/>
    <property type="match status" value="1"/>
</dbReference>
<proteinExistence type="inferred from homology"/>
<evidence type="ECO:0000256" key="7">
    <source>
        <dbReference type="SAM" id="MobiDB-lite"/>
    </source>
</evidence>
<dbReference type="Proteomes" id="UP001586593">
    <property type="component" value="Unassembled WGS sequence"/>
</dbReference>
<evidence type="ECO:0000256" key="6">
    <source>
        <dbReference type="ARBA" id="ARBA00023128"/>
    </source>
</evidence>
<name>A0ABR3X2V4_9PEZI</name>
<sequence>MFRFHKPRDIITLFHKSSSPQSMRVAALLKQVSANASETATEDQASDHSGQTNLSRSDFDLEITEDPPTSDQLRTIIDYVGKQGIQSVVKGAKTENEALRKLKENSENFIRPVVVDWNNGKAHAGDNESEILKMLNALPPKSS</sequence>
<evidence type="ECO:0000256" key="1">
    <source>
        <dbReference type="ARBA" id="ARBA00002963"/>
    </source>
</evidence>
<dbReference type="InterPro" id="IPR036249">
    <property type="entry name" value="Thioredoxin-like_sf"/>
</dbReference>
<feature type="compositionally biased region" description="Polar residues" evidence="7">
    <location>
        <begin position="34"/>
        <end position="56"/>
    </location>
</feature>
<feature type="region of interest" description="Disordered" evidence="7">
    <location>
        <begin position="34"/>
        <end position="68"/>
    </location>
</feature>
<comment type="similarity">
    <text evidence="3">Belongs to the FMP46 family.</text>
</comment>
<evidence type="ECO:0000256" key="2">
    <source>
        <dbReference type="ARBA" id="ARBA00004173"/>
    </source>
</evidence>
<comment type="function">
    <text evidence="1">Putative mitochondrial redox protein which could be involved in the reduction of small toxic molecules.</text>
</comment>
<keyword evidence="9" id="KW-1185">Reference proteome</keyword>
<dbReference type="EMBL" id="JAZHXJ010000179">
    <property type="protein sequence ID" value="KAL1870271.1"/>
    <property type="molecule type" value="Genomic_DNA"/>
</dbReference>
<evidence type="ECO:0008006" key="10">
    <source>
        <dbReference type="Google" id="ProtNLM"/>
    </source>
</evidence>
<protein>
    <recommendedName>
        <fullName evidence="10">DUF1687-domain-containing protein</fullName>
    </recommendedName>
</protein>
<dbReference type="SUPFAM" id="SSF52833">
    <property type="entry name" value="Thioredoxin-like"/>
    <property type="match status" value="1"/>
</dbReference>
<evidence type="ECO:0000256" key="4">
    <source>
        <dbReference type="ARBA" id="ARBA00022946"/>
    </source>
</evidence>
<organism evidence="8 9">
    <name type="scientific">Phialemonium thermophilum</name>
    <dbReference type="NCBI Taxonomy" id="223376"/>
    <lineage>
        <taxon>Eukaryota</taxon>
        <taxon>Fungi</taxon>
        <taxon>Dikarya</taxon>
        <taxon>Ascomycota</taxon>
        <taxon>Pezizomycotina</taxon>
        <taxon>Sordariomycetes</taxon>
        <taxon>Sordariomycetidae</taxon>
        <taxon>Cephalothecales</taxon>
        <taxon>Cephalothecaceae</taxon>
        <taxon>Phialemonium</taxon>
    </lineage>
</organism>
<reference evidence="8 9" key="1">
    <citation type="journal article" date="2024" name="Commun. Biol.">
        <title>Comparative genomic analysis of thermophilic fungi reveals convergent evolutionary adaptations and gene losses.</title>
        <authorList>
            <person name="Steindorff A.S."/>
            <person name="Aguilar-Pontes M.V."/>
            <person name="Robinson A.J."/>
            <person name="Andreopoulos B."/>
            <person name="LaButti K."/>
            <person name="Kuo A."/>
            <person name="Mondo S."/>
            <person name="Riley R."/>
            <person name="Otillar R."/>
            <person name="Haridas S."/>
            <person name="Lipzen A."/>
            <person name="Grimwood J."/>
            <person name="Schmutz J."/>
            <person name="Clum A."/>
            <person name="Reid I.D."/>
            <person name="Moisan M.C."/>
            <person name="Butler G."/>
            <person name="Nguyen T.T.M."/>
            <person name="Dewar K."/>
            <person name="Conant G."/>
            <person name="Drula E."/>
            <person name="Henrissat B."/>
            <person name="Hansel C."/>
            <person name="Singer S."/>
            <person name="Hutchinson M.I."/>
            <person name="de Vries R.P."/>
            <person name="Natvig D.O."/>
            <person name="Powell A.J."/>
            <person name="Tsang A."/>
            <person name="Grigoriev I.V."/>
        </authorList>
    </citation>
    <scope>NUCLEOTIDE SEQUENCE [LARGE SCALE GENOMIC DNA]</scope>
    <source>
        <strain evidence="8 9">ATCC 24622</strain>
    </source>
</reference>
<accession>A0ABR3X2V4</accession>